<evidence type="ECO:0000256" key="3">
    <source>
        <dbReference type="ARBA" id="ARBA00023159"/>
    </source>
</evidence>
<comment type="caution">
    <text evidence="6">The sequence shown here is derived from an EMBL/GenBank/DDBJ whole genome shotgun (WGS) entry which is preliminary data.</text>
</comment>
<dbReference type="SMART" id="SM00342">
    <property type="entry name" value="HTH_ARAC"/>
    <property type="match status" value="1"/>
</dbReference>
<keyword evidence="1" id="KW-0805">Transcription regulation</keyword>
<dbReference type="PANTHER" id="PTHR46796">
    <property type="entry name" value="HTH-TYPE TRANSCRIPTIONAL ACTIVATOR RHAS-RELATED"/>
    <property type="match status" value="1"/>
</dbReference>
<evidence type="ECO:0000259" key="5">
    <source>
        <dbReference type="PROSITE" id="PS01124"/>
    </source>
</evidence>
<dbReference type="InterPro" id="IPR009057">
    <property type="entry name" value="Homeodomain-like_sf"/>
</dbReference>
<name>A0ABU1H601_9GAMM</name>
<dbReference type="InterPro" id="IPR050204">
    <property type="entry name" value="AraC_XylS_family_regulators"/>
</dbReference>
<dbReference type="PANTHER" id="PTHR46796:SF10">
    <property type="entry name" value="TRANSCRIPTIONAL ACTIVATOR FEAR"/>
    <property type="match status" value="1"/>
</dbReference>
<dbReference type="InterPro" id="IPR018060">
    <property type="entry name" value="HTH_AraC"/>
</dbReference>
<keyword evidence="3" id="KW-0010">Activator</keyword>
<keyword evidence="4" id="KW-0804">Transcription</keyword>
<evidence type="ECO:0000256" key="4">
    <source>
        <dbReference type="ARBA" id="ARBA00023163"/>
    </source>
</evidence>
<accession>A0ABU1H601</accession>
<dbReference type="SUPFAM" id="SSF51215">
    <property type="entry name" value="Regulatory protein AraC"/>
    <property type="match status" value="1"/>
</dbReference>
<organism evidence="6 7">
    <name type="scientific">Vreelandella vilamensis</name>
    <dbReference type="NCBI Taxonomy" id="531309"/>
    <lineage>
        <taxon>Bacteria</taxon>
        <taxon>Pseudomonadati</taxon>
        <taxon>Pseudomonadota</taxon>
        <taxon>Gammaproteobacteria</taxon>
        <taxon>Oceanospirillales</taxon>
        <taxon>Halomonadaceae</taxon>
        <taxon>Vreelandella</taxon>
    </lineage>
</organism>
<evidence type="ECO:0000256" key="2">
    <source>
        <dbReference type="ARBA" id="ARBA00023125"/>
    </source>
</evidence>
<dbReference type="Proteomes" id="UP001254564">
    <property type="component" value="Unassembled WGS sequence"/>
</dbReference>
<dbReference type="EMBL" id="JARWAN010000020">
    <property type="protein sequence ID" value="MDR5899733.1"/>
    <property type="molecule type" value="Genomic_DNA"/>
</dbReference>
<feature type="domain" description="HTH araC/xylS-type" evidence="5">
    <location>
        <begin position="154"/>
        <end position="252"/>
    </location>
</feature>
<dbReference type="SUPFAM" id="SSF46689">
    <property type="entry name" value="Homeodomain-like"/>
    <property type="match status" value="2"/>
</dbReference>
<dbReference type="InterPro" id="IPR037923">
    <property type="entry name" value="HTH-like"/>
</dbReference>
<evidence type="ECO:0000313" key="6">
    <source>
        <dbReference type="EMBL" id="MDR5899733.1"/>
    </source>
</evidence>
<gene>
    <name evidence="6" type="ORF">QC823_12125</name>
</gene>
<keyword evidence="2" id="KW-0238">DNA-binding</keyword>
<evidence type="ECO:0000256" key="1">
    <source>
        <dbReference type="ARBA" id="ARBA00023015"/>
    </source>
</evidence>
<dbReference type="PROSITE" id="PS00041">
    <property type="entry name" value="HTH_ARAC_FAMILY_1"/>
    <property type="match status" value="1"/>
</dbReference>
<dbReference type="Gene3D" id="1.10.10.60">
    <property type="entry name" value="Homeodomain-like"/>
    <property type="match status" value="2"/>
</dbReference>
<dbReference type="RefSeq" id="WP_309656613.1">
    <property type="nucleotide sequence ID" value="NZ_JARWAN010000020.1"/>
</dbReference>
<evidence type="ECO:0000313" key="7">
    <source>
        <dbReference type="Proteomes" id="UP001254564"/>
    </source>
</evidence>
<dbReference type="InterPro" id="IPR018062">
    <property type="entry name" value="HTH_AraC-typ_CS"/>
</dbReference>
<keyword evidence="7" id="KW-1185">Reference proteome</keyword>
<reference evidence="6 7" key="1">
    <citation type="submission" date="2023-04" db="EMBL/GenBank/DDBJ databases">
        <title>A long-awaited taxogenomic arrangement of the family Halomonadaceae.</title>
        <authorList>
            <person name="De La Haba R."/>
            <person name="Chuvochina M."/>
            <person name="Wittouck S."/>
            <person name="Arahal D.R."/>
            <person name="Sanchez-Porro C."/>
            <person name="Hugenholtz P."/>
            <person name="Ventosa A."/>
        </authorList>
    </citation>
    <scope>NUCLEOTIDE SEQUENCE [LARGE SCALE GENOMIC DNA]</scope>
    <source>
        <strain evidence="6 7">DSM 21020</strain>
    </source>
</reference>
<protein>
    <submittedName>
        <fullName evidence="6">Helix-turn-helix domain-containing protein</fullName>
    </submittedName>
</protein>
<sequence length="286" mass="32159">MLSTIRHLPLDTATRHHAHDFHQIVITVCGEAEFEIEGLGGHVNAFSGCIVPANHEHYYSGNPHNRQLILDLPEQAPALSGEHRELVALFDAPRFFSLDTALRHYLAFLDSEIVPSSQRIDDFQHDRLAVTLLGALKVRLGETPTMPLKRLNLAQIHRYIQHHLSEDLRVADLARLACLSEAHFSARFRAQTGLSPWQYVRRERLSAARQLLLQSRLPLTDIALQTGFANQSALSHAFRRRYGIAPRHFREHAHPTPLHDPTSALSTSHLVNSPLTSSLASPLKLN</sequence>
<dbReference type="Pfam" id="PF12833">
    <property type="entry name" value="HTH_18"/>
    <property type="match status" value="1"/>
</dbReference>
<dbReference type="PROSITE" id="PS01124">
    <property type="entry name" value="HTH_ARAC_FAMILY_2"/>
    <property type="match status" value="1"/>
</dbReference>
<proteinExistence type="predicted"/>